<evidence type="ECO:0000256" key="4">
    <source>
        <dbReference type="ARBA" id="ARBA00023136"/>
    </source>
</evidence>
<keyword evidence="3 6" id="KW-1133">Transmembrane helix</keyword>
<dbReference type="GO" id="GO:0016020">
    <property type="term" value="C:membrane"/>
    <property type="evidence" value="ECO:0007669"/>
    <property type="project" value="UniProtKB-SubCell"/>
</dbReference>
<evidence type="ECO:0000256" key="6">
    <source>
        <dbReference type="SAM" id="Phobius"/>
    </source>
</evidence>
<dbReference type="GO" id="GO:0055085">
    <property type="term" value="P:transmembrane transport"/>
    <property type="evidence" value="ECO:0007669"/>
    <property type="project" value="InterPro"/>
</dbReference>
<sequence length="352" mass="39066">MSTNNKITKVDRIILKITQIIALLAIAGLAVYGMILGIEFLRYESTNDAQVEQYVNPINSKVGGYIKTIHFEENQLVKSGDTLITIDNRDYKAVQLEAKASLQSAQSQIDILDANINTLHTNAQVTKVQIEVARAKLTRQQQEFKRFKNLLEEESTTQQQFDNIKTALDIAVSEYQAAQQAYQAALSKIEDVKAQKLAAISNLKLSEATLDKSNLNLGYTVITAPYTGRIGKKIIQEGQLIQSGQTISYIVNEERGKWIIANFKETQIGKFKIGQSAKITIDAFPDIEFIGEIESISPATGSRYSLLPPDNATGNFVKIIQRIPVRIKLKDNVAKISNLSAGMNANVYIDKP</sequence>
<dbReference type="Pfam" id="PF25963">
    <property type="entry name" value="Beta-barrel_AAEA"/>
    <property type="match status" value="1"/>
</dbReference>
<organism evidence="9 10">
    <name type="scientific">Myroides profundi</name>
    <dbReference type="NCBI Taxonomy" id="480520"/>
    <lineage>
        <taxon>Bacteria</taxon>
        <taxon>Pseudomonadati</taxon>
        <taxon>Bacteroidota</taxon>
        <taxon>Flavobacteriia</taxon>
        <taxon>Flavobacteriales</taxon>
        <taxon>Flavobacteriaceae</taxon>
        <taxon>Myroides</taxon>
    </lineage>
</organism>
<feature type="domain" description="p-hydroxybenzoic acid efflux pump subunit AaeA-like beta-barrel" evidence="8">
    <location>
        <begin position="259"/>
        <end position="349"/>
    </location>
</feature>
<evidence type="ECO:0000259" key="7">
    <source>
        <dbReference type="Pfam" id="PF25917"/>
    </source>
</evidence>
<evidence type="ECO:0000256" key="1">
    <source>
        <dbReference type="ARBA" id="ARBA00004167"/>
    </source>
</evidence>
<evidence type="ECO:0000256" key="3">
    <source>
        <dbReference type="ARBA" id="ARBA00022989"/>
    </source>
</evidence>
<name>A0AAJ4W544_MYRPR</name>
<gene>
    <name evidence="9" type="ORF">SAMN04488089_110113</name>
</gene>
<dbReference type="InterPro" id="IPR058625">
    <property type="entry name" value="MdtA-like_BSH"/>
</dbReference>
<keyword evidence="4 6" id="KW-0472">Membrane</keyword>
<feature type="domain" description="Multidrug resistance protein MdtA-like barrel-sandwich hybrid" evidence="7">
    <location>
        <begin position="58"/>
        <end position="251"/>
    </location>
</feature>
<comment type="subcellular location">
    <subcellularLocation>
        <location evidence="1">Membrane</location>
        <topology evidence="1">Single-pass membrane protein</topology>
    </subcellularLocation>
</comment>
<dbReference type="InterPro" id="IPR050739">
    <property type="entry name" value="MFP"/>
</dbReference>
<proteinExistence type="predicted"/>
<dbReference type="InterPro" id="IPR058634">
    <property type="entry name" value="AaeA-lik-b-barrel"/>
</dbReference>
<dbReference type="AlphaFoldDB" id="A0AAJ4W544"/>
<evidence type="ECO:0000256" key="5">
    <source>
        <dbReference type="SAM" id="Coils"/>
    </source>
</evidence>
<dbReference type="Pfam" id="PF25917">
    <property type="entry name" value="BSH_RND"/>
    <property type="match status" value="1"/>
</dbReference>
<evidence type="ECO:0000313" key="9">
    <source>
        <dbReference type="EMBL" id="SER18418.1"/>
    </source>
</evidence>
<evidence type="ECO:0000313" key="10">
    <source>
        <dbReference type="Proteomes" id="UP000183496"/>
    </source>
</evidence>
<feature type="coiled-coil region" evidence="5">
    <location>
        <begin position="102"/>
        <end position="150"/>
    </location>
</feature>
<dbReference type="EMBL" id="FOFY01000010">
    <property type="protein sequence ID" value="SER18418.1"/>
    <property type="molecule type" value="Genomic_DNA"/>
</dbReference>
<dbReference type="RefSeq" id="WP_041890270.1">
    <property type="nucleotide sequence ID" value="NZ_CP010817.1"/>
</dbReference>
<keyword evidence="10" id="KW-1185">Reference proteome</keyword>
<dbReference type="KEGG" id="mpw:MPR_1225"/>
<dbReference type="PANTHER" id="PTHR30386:SF26">
    <property type="entry name" value="TRANSPORT PROTEIN COMB"/>
    <property type="match status" value="1"/>
</dbReference>
<keyword evidence="5" id="KW-0175">Coiled coil</keyword>
<evidence type="ECO:0000259" key="8">
    <source>
        <dbReference type="Pfam" id="PF25963"/>
    </source>
</evidence>
<protein>
    <submittedName>
        <fullName evidence="9">Membrane fusion protein, multidrug efflux system</fullName>
    </submittedName>
</protein>
<comment type="caution">
    <text evidence="9">The sequence shown here is derived from an EMBL/GenBank/DDBJ whole genome shotgun (WGS) entry which is preliminary data.</text>
</comment>
<dbReference type="Proteomes" id="UP000183496">
    <property type="component" value="Unassembled WGS sequence"/>
</dbReference>
<dbReference type="PANTHER" id="PTHR30386">
    <property type="entry name" value="MEMBRANE FUSION SUBUNIT OF EMRAB-TOLC MULTIDRUG EFFLUX PUMP"/>
    <property type="match status" value="1"/>
</dbReference>
<dbReference type="Gene3D" id="2.40.50.100">
    <property type="match status" value="1"/>
</dbReference>
<feature type="transmembrane region" description="Helical" evidence="6">
    <location>
        <begin position="20"/>
        <end position="41"/>
    </location>
</feature>
<evidence type="ECO:0000256" key="2">
    <source>
        <dbReference type="ARBA" id="ARBA00022692"/>
    </source>
</evidence>
<reference evidence="9 10" key="1">
    <citation type="submission" date="2016-10" db="EMBL/GenBank/DDBJ databases">
        <authorList>
            <person name="Varghese N."/>
            <person name="Submissions S."/>
        </authorList>
    </citation>
    <scope>NUCLEOTIDE SEQUENCE [LARGE SCALE GENOMIC DNA]</scope>
    <source>
        <strain evidence="10">DSM 19823 / KCTC 23066 / CCTCC M 208030 / D25</strain>
    </source>
</reference>
<dbReference type="Gene3D" id="2.40.30.170">
    <property type="match status" value="1"/>
</dbReference>
<keyword evidence="2 6" id="KW-0812">Transmembrane</keyword>
<dbReference type="SUPFAM" id="SSF111369">
    <property type="entry name" value="HlyD-like secretion proteins"/>
    <property type="match status" value="2"/>
</dbReference>
<accession>A0AAJ4W544</accession>